<proteinExistence type="predicted"/>
<keyword evidence="1" id="KW-0812">Transmembrane</keyword>
<accession>A0A8S1TYX8</accession>
<reference evidence="4" key="1">
    <citation type="submission" date="2021-01" db="EMBL/GenBank/DDBJ databases">
        <authorList>
            <consortium name="Genoscope - CEA"/>
            <person name="William W."/>
        </authorList>
    </citation>
    <scope>NUCLEOTIDE SEQUENCE</scope>
</reference>
<feature type="chain" id="PRO_5035909272" description="VPS9 domain-containing protein" evidence="2">
    <location>
        <begin position="24"/>
        <end position="674"/>
    </location>
</feature>
<keyword evidence="1" id="KW-0472">Membrane</keyword>
<dbReference type="EMBL" id="CAJJDO010000029">
    <property type="protein sequence ID" value="CAD8156862.1"/>
    <property type="molecule type" value="Genomic_DNA"/>
</dbReference>
<feature type="transmembrane region" description="Helical" evidence="1">
    <location>
        <begin position="137"/>
        <end position="158"/>
    </location>
</feature>
<dbReference type="InterPro" id="IPR003123">
    <property type="entry name" value="VPS9"/>
</dbReference>
<dbReference type="PROSITE" id="PS51205">
    <property type="entry name" value="VPS9"/>
    <property type="match status" value="1"/>
</dbReference>
<dbReference type="AlphaFoldDB" id="A0A8S1TYX8"/>
<dbReference type="Pfam" id="PF08246">
    <property type="entry name" value="Inhibitor_I29"/>
    <property type="match status" value="1"/>
</dbReference>
<feature type="signal peptide" evidence="2">
    <location>
        <begin position="1"/>
        <end position="23"/>
    </location>
</feature>
<gene>
    <name evidence="4" type="ORF">PPENT_87.1.T0290213</name>
</gene>
<keyword evidence="1" id="KW-1133">Transmembrane helix</keyword>
<keyword evidence="2" id="KW-0732">Signal</keyword>
<name>A0A8S1TYX8_9CILI</name>
<dbReference type="InterPro" id="IPR013201">
    <property type="entry name" value="Prot_inhib_I29"/>
</dbReference>
<organism evidence="4 5">
    <name type="scientific">Paramecium pentaurelia</name>
    <dbReference type="NCBI Taxonomy" id="43138"/>
    <lineage>
        <taxon>Eukaryota</taxon>
        <taxon>Sar</taxon>
        <taxon>Alveolata</taxon>
        <taxon>Ciliophora</taxon>
        <taxon>Intramacronucleata</taxon>
        <taxon>Oligohymenophorea</taxon>
        <taxon>Peniculida</taxon>
        <taxon>Parameciidae</taxon>
        <taxon>Paramecium</taxon>
    </lineage>
</organism>
<evidence type="ECO:0000313" key="4">
    <source>
        <dbReference type="EMBL" id="CAD8156862.1"/>
    </source>
</evidence>
<sequence length="674" mass="80012">MKNIIAATLTTLLIGLSFYQVNLDTVSDFERWTLKNGKIYYGNEKIYRQTIYYQNKQMIYQHNKRNDITYQMAENQFMTITNEEFIRLQLNNNSFEQLNDQDKVKRNNIHQSSEPINKENKKWPIDWRGLVNGNSMVLVYFLIALAIQIIMHQLLVMIHQIIGLFKHLLELLGGNLDIQDQHLEILVVFQIIFEICFSKQNHIHKKKTFFLYFFFEFCFNFFLNIIYSLIFKILYIKQLFMHNYGHIDGDSGLMTSQFHLGDSPKAMIDYSHSERIETLVQKSIMQTEIRKRRTGESQSLIEHSNMQLNGHLLPQITLNCQSPAVFDQIALELKQYNYTCIMREANQMMFLQTKLDSFCQKIIKNVCTPTYIASQSNNSLILVKYSKQKLKIDALSGNYKLNEDVLLSVCFVVKRYNQTHKDFEPVDDMSHINPFAITAISMNRIYIYLEDNQEFKQKLNAILKDIDSIAKPKKQQLQKYMQESSQLVLDTFQQFKQKTLKYDYQYYLMAIEKVVFESVYDKLFHFYIDFNEKNENQFNIKKQQIIAKCSEHETMEFLEIKNKYRLNQQYWNGIAELNKVDKSTNPRDKLRSIQQMICLIKSIIYENSNCELSTMDDELPVMIYIILYSEFQNKFASIHYVDDFCNTDPTIETEKRTVTTLRVSLEYIANDWQI</sequence>
<comment type="caution">
    <text evidence="4">The sequence shown here is derived from an EMBL/GenBank/DDBJ whole genome shotgun (WGS) entry which is preliminary data.</text>
</comment>
<protein>
    <recommendedName>
        <fullName evidence="3">VPS9 domain-containing protein</fullName>
    </recommendedName>
</protein>
<evidence type="ECO:0000256" key="2">
    <source>
        <dbReference type="SAM" id="SignalP"/>
    </source>
</evidence>
<dbReference type="Proteomes" id="UP000689195">
    <property type="component" value="Unassembled WGS sequence"/>
</dbReference>
<feature type="domain" description="VPS9" evidence="3">
    <location>
        <begin position="536"/>
        <end position="674"/>
    </location>
</feature>
<dbReference type="SMART" id="SM00848">
    <property type="entry name" value="Inhibitor_I29"/>
    <property type="match status" value="1"/>
</dbReference>
<keyword evidence="5" id="KW-1185">Reference proteome</keyword>
<evidence type="ECO:0000313" key="5">
    <source>
        <dbReference type="Proteomes" id="UP000689195"/>
    </source>
</evidence>
<evidence type="ECO:0000256" key="1">
    <source>
        <dbReference type="SAM" id="Phobius"/>
    </source>
</evidence>
<feature type="transmembrane region" description="Helical" evidence="1">
    <location>
        <begin position="209"/>
        <end position="230"/>
    </location>
</feature>
<dbReference type="OrthoDB" id="300289at2759"/>
<evidence type="ECO:0000259" key="3">
    <source>
        <dbReference type="PROSITE" id="PS51205"/>
    </source>
</evidence>
<dbReference type="Pfam" id="PF02204">
    <property type="entry name" value="VPS9"/>
    <property type="match status" value="1"/>
</dbReference>